<feature type="region of interest" description="Disordered" evidence="1">
    <location>
        <begin position="1111"/>
        <end position="1320"/>
    </location>
</feature>
<dbReference type="Proteomes" id="UP000324376">
    <property type="component" value="Unassembled WGS sequence"/>
</dbReference>
<dbReference type="Pfam" id="PF13585">
    <property type="entry name" value="CHU_C"/>
    <property type="match status" value="1"/>
</dbReference>
<dbReference type="Gene3D" id="4.10.1080.10">
    <property type="entry name" value="TSP type-3 repeat"/>
    <property type="match status" value="5"/>
</dbReference>
<feature type="compositionally biased region" description="Polar residues" evidence="1">
    <location>
        <begin position="222"/>
        <end position="246"/>
    </location>
</feature>
<feature type="compositionally biased region" description="Low complexity" evidence="1">
    <location>
        <begin position="865"/>
        <end position="874"/>
    </location>
</feature>
<feature type="compositionally biased region" description="Acidic residues" evidence="1">
    <location>
        <begin position="65"/>
        <end position="96"/>
    </location>
</feature>
<dbReference type="PANTHER" id="PTHR10199">
    <property type="entry name" value="THROMBOSPONDIN"/>
    <property type="match status" value="1"/>
</dbReference>
<dbReference type="PANTHER" id="PTHR10199:SF119">
    <property type="entry name" value="RE20510P"/>
    <property type="match status" value="1"/>
</dbReference>
<dbReference type="NCBIfam" id="TIGR01451">
    <property type="entry name" value="B_ant_repeat"/>
    <property type="match status" value="1"/>
</dbReference>
<feature type="compositionally biased region" description="Acidic residues" evidence="1">
    <location>
        <begin position="247"/>
        <end position="261"/>
    </location>
</feature>
<feature type="region of interest" description="Disordered" evidence="1">
    <location>
        <begin position="740"/>
        <end position="776"/>
    </location>
</feature>
<dbReference type="Gene3D" id="2.60.40.1170">
    <property type="entry name" value="Mu homology domain, subdomain B"/>
    <property type="match status" value="1"/>
</dbReference>
<feature type="compositionally biased region" description="Polar residues" evidence="1">
    <location>
        <begin position="751"/>
        <end position="765"/>
    </location>
</feature>
<evidence type="ECO:0000256" key="1">
    <source>
        <dbReference type="SAM" id="MobiDB-lite"/>
    </source>
</evidence>
<dbReference type="EMBL" id="VNHU01000020">
    <property type="protein sequence ID" value="TYP69675.1"/>
    <property type="molecule type" value="Genomic_DNA"/>
</dbReference>
<dbReference type="InterPro" id="IPR047589">
    <property type="entry name" value="DUF11_rpt"/>
</dbReference>
<dbReference type="InterPro" id="IPR001434">
    <property type="entry name" value="OmcB-like_DUF11"/>
</dbReference>
<feature type="compositionally biased region" description="Acidic residues" evidence="1">
    <location>
        <begin position="211"/>
        <end position="220"/>
    </location>
</feature>
<feature type="region of interest" description="Disordered" evidence="1">
    <location>
        <begin position="836"/>
        <end position="913"/>
    </location>
</feature>
<sequence length="1423" mass="149300">DYSDPNGLQVTTTPSADLNNTDGADELDYRDTDDDNDGIVTLTEVGADPANPTDSNVDGTPDYLDASDLDGDNIPDSADLDDDNDGILDSVEDPNLDGDNNPYTEGTVGDNDFDGDGIPNFQDQDADGDGIPDNVEAQSTAGYTAPIGTDANNDGVDDAYAGGLTPVNSDGADTADYLDLDSDNDSIVDAIEGFDTNNDGVADIVPAGTDTDNDGLDDNFDSSADYSDPNGLQVTTTPSADLNNTDGADELDYRDTDDDNDGIVTLTEVGADPANPTDSNVDGTPDYLDASDLDGDGIPDSADLDDDNDGILDSVEDPNLDGDNNPYTEGTVGDNDFDGDGIPNFQDLDSDNDGIYDVVEAGGTASGTNPGQADGAVGANGIPASAGTGLNPMDTQNNGSLDYLNLDSDNDGCSDANEAYGTPTADGGDNGVFGAGTPAVNTDGTVNDPAATYATPADSDADTVADYRQVGGPDRDSDGIADACDPEINDIDGDGLGDAVDLDDDNDGIVDAEECATVDTTLDWDTTPWTGNPTDDPNMTAVTTIGTTQLTVTNNGTDASINTAIYDALYATFNGVLPGIQIQGRLNGFNNGSTIRYQINLSTPVTGLSFSIVDIDKREGTEAFTDQVRIVPTHQGAPVTLVKGVNYKNGNAVDDLGGGTFQGNRQVQTGRNADVDVFFSEYVDQIIIEFTNIDPAQPSGATAIAISDLRWDCDNDGDGVANRFDLDSDNDGIYDVIETGNGGLDTNNDGSISSTEAADANSNGQADGAEGTIPVNTDSDAYANFIDIDSDDDGIPDNVEGQSTANYFAPLGTDSDNDGMDDQYDVDFAGNNAFTVENTDGDTLPDYLDTDSDNDGDGRTDTVEAGVGTFTGVDTDGDGLDDGFEGADVNDSFDVNDELDNGASDTNNDDVPSTTEVDFREITDVDLVVGKVLLESGPYAETLNYTYRITLTNNGPGIATNVFITDVLPNEVSYVSDNVSGAYNSVTGVWNAGTINSGADATLEIIFSVNPGTASTVVTNIITDVTVDQNDLNLTMDDLEEIFIVDGDFDEDGVSDSIDDDDDNDGILDVDEQASGLFTDTDGDGILDTFDLDADGDGIFDIHEAGHNAVDADNDGMLDGPVGSDGVPDNVQNDPNSGAVNYQLQDSDSDGINDYLDIDDDGDGVNTFNENPNSDGDNNPFTGDTLDSDGDSIPDYLDTDDDGDGVPTSTENPNSDGDGDPTTGQTQDTDGDGINDYLDVDDDGDSVYTLYELDPNGTGNGPEDTDEDGIFDYLDEDDDGDNTLTINENPDPNGDGSPDDAVDTDRNGIPDYLDPNNANESAEDGIEVYAGISPNGDGMNDRLIIRGLENVENSFELFNRWGVQVYETQNYGSNDNFFTGMSTGRTTIQENEELPVGTYYYYLRYTTQSGETKSRGGYIYINR</sequence>
<dbReference type="GO" id="GO:0005509">
    <property type="term" value="F:calcium ion binding"/>
    <property type="evidence" value="ECO:0007669"/>
    <property type="project" value="InterPro"/>
</dbReference>
<feature type="region of interest" description="Disordered" evidence="1">
    <location>
        <begin position="194"/>
        <end position="336"/>
    </location>
</feature>
<comment type="caution">
    <text evidence="3">The sequence shown here is derived from an EMBL/GenBank/DDBJ whole genome shotgun (WGS) entry which is preliminary data.</text>
</comment>
<feature type="compositionally biased region" description="Acidic residues" evidence="1">
    <location>
        <begin position="289"/>
        <end position="320"/>
    </location>
</feature>
<dbReference type="RefSeq" id="WP_148783894.1">
    <property type="nucleotide sequence ID" value="NZ_VNHU01000020.1"/>
</dbReference>
<dbReference type="Pfam" id="PF01345">
    <property type="entry name" value="DUF11"/>
    <property type="match status" value="1"/>
</dbReference>
<feature type="compositionally biased region" description="Polar residues" evidence="1">
    <location>
        <begin position="1130"/>
        <end position="1146"/>
    </location>
</feature>
<feature type="compositionally biased region" description="Acidic residues" evidence="1">
    <location>
        <begin position="875"/>
        <end position="885"/>
    </location>
</feature>
<feature type="compositionally biased region" description="Acidic residues" evidence="1">
    <location>
        <begin position="23"/>
        <end position="37"/>
    </location>
</feature>
<proteinExistence type="predicted"/>
<feature type="domain" description="DUF11" evidence="2">
    <location>
        <begin position="926"/>
        <end position="1033"/>
    </location>
</feature>
<reference evidence="3 4" key="1">
    <citation type="submission" date="2019-07" db="EMBL/GenBank/DDBJ databases">
        <title>Genomic Encyclopedia of Archaeal and Bacterial Type Strains, Phase II (KMG-II): from individual species to whole genera.</title>
        <authorList>
            <person name="Goeker M."/>
        </authorList>
    </citation>
    <scope>NUCLEOTIDE SEQUENCE [LARGE SCALE GENOMIC DNA]</scope>
    <source>
        <strain evidence="3 4">DSM 17527</strain>
    </source>
</reference>
<dbReference type="SUPFAM" id="SSF103647">
    <property type="entry name" value="TSP type-3 repeat"/>
    <property type="match status" value="1"/>
</dbReference>
<feature type="compositionally biased region" description="Acidic residues" evidence="1">
    <location>
        <begin position="1229"/>
        <end position="1245"/>
    </location>
</feature>
<feature type="compositionally biased region" description="Acidic residues" evidence="1">
    <location>
        <begin position="1186"/>
        <end position="1204"/>
    </location>
</feature>
<feature type="region of interest" description="Disordered" evidence="1">
    <location>
        <begin position="1"/>
        <end position="177"/>
    </location>
</feature>
<feature type="compositionally biased region" description="Acidic residues" evidence="1">
    <location>
        <begin position="1263"/>
        <end position="1281"/>
    </location>
</feature>
<gene>
    <name evidence="3" type="ORF">BD809_1202</name>
</gene>
<protein>
    <submittedName>
        <fullName evidence="3">Putative repeat protein (TIGR01451 family)</fullName>
    </submittedName>
</protein>
<feature type="compositionally biased region" description="Polar residues" evidence="1">
    <location>
        <begin position="903"/>
        <end position="913"/>
    </location>
</feature>
<dbReference type="OrthoDB" id="9805017at2"/>
<evidence type="ECO:0000259" key="2">
    <source>
        <dbReference type="Pfam" id="PF01345"/>
    </source>
</evidence>
<evidence type="ECO:0000313" key="4">
    <source>
        <dbReference type="Proteomes" id="UP000324376"/>
    </source>
</evidence>
<organism evidence="3 4">
    <name type="scientific">Aquimarina intermedia</name>
    <dbReference type="NCBI Taxonomy" id="350814"/>
    <lineage>
        <taxon>Bacteria</taxon>
        <taxon>Pseudomonadati</taxon>
        <taxon>Bacteroidota</taxon>
        <taxon>Flavobacteriia</taxon>
        <taxon>Flavobacteriales</taxon>
        <taxon>Flavobacteriaceae</taxon>
        <taxon>Aquimarina</taxon>
    </lineage>
</organism>
<keyword evidence="4" id="KW-1185">Reference proteome</keyword>
<feature type="compositionally biased region" description="Acidic residues" evidence="1">
    <location>
        <begin position="1147"/>
        <end position="1163"/>
    </location>
</feature>
<feature type="compositionally biased region" description="Polar residues" evidence="1">
    <location>
        <begin position="1166"/>
        <end position="1182"/>
    </location>
</feature>
<name>A0A5S5BR36_9FLAO</name>
<feature type="region of interest" description="Disordered" evidence="1">
    <location>
        <begin position="789"/>
        <end position="823"/>
    </location>
</feature>
<dbReference type="InterPro" id="IPR028974">
    <property type="entry name" value="TSP_type-3_rpt"/>
</dbReference>
<evidence type="ECO:0000313" key="3">
    <source>
        <dbReference type="EMBL" id="TYP69675.1"/>
    </source>
</evidence>
<feature type="compositionally biased region" description="Polar residues" evidence="1">
    <location>
        <begin position="1"/>
        <end position="22"/>
    </location>
</feature>
<feature type="non-terminal residue" evidence="3">
    <location>
        <position position="1"/>
    </location>
</feature>
<accession>A0A5S5BR36</accession>